<reference evidence="7 8" key="1">
    <citation type="submission" date="2024-04" db="EMBL/GenBank/DDBJ databases">
        <title>Tritrichomonas musculus Genome.</title>
        <authorList>
            <person name="Alves-Ferreira E."/>
            <person name="Grigg M."/>
            <person name="Lorenzi H."/>
            <person name="Galac M."/>
        </authorList>
    </citation>
    <scope>NUCLEOTIDE SEQUENCE [LARGE SCALE GENOMIC DNA]</scope>
    <source>
        <strain evidence="7 8">EAF2021</strain>
    </source>
</reference>
<evidence type="ECO:0000256" key="5">
    <source>
        <dbReference type="SAM" id="Phobius"/>
    </source>
</evidence>
<feature type="transmembrane region" description="Helical" evidence="5">
    <location>
        <begin position="136"/>
        <end position="159"/>
    </location>
</feature>
<evidence type="ECO:0000256" key="4">
    <source>
        <dbReference type="ARBA" id="ARBA00023136"/>
    </source>
</evidence>
<dbReference type="InterPro" id="IPR036259">
    <property type="entry name" value="MFS_trans_sf"/>
</dbReference>
<feature type="transmembrane region" description="Helical" evidence="5">
    <location>
        <begin position="204"/>
        <end position="227"/>
    </location>
</feature>
<evidence type="ECO:0000256" key="2">
    <source>
        <dbReference type="ARBA" id="ARBA00022692"/>
    </source>
</evidence>
<dbReference type="PROSITE" id="PS50850">
    <property type="entry name" value="MFS"/>
    <property type="match status" value="1"/>
</dbReference>
<keyword evidence="4 5" id="KW-0472">Membrane</keyword>
<feature type="transmembrane region" description="Helical" evidence="5">
    <location>
        <begin position="302"/>
        <end position="323"/>
    </location>
</feature>
<dbReference type="PANTHER" id="PTHR48021:SF1">
    <property type="entry name" value="GH07001P-RELATED"/>
    <property type="match status" value="1"/>
</dbReference>
<dbReference type="Pfam" id="PF00083">
    <property type="entry name" value="Sugar_tr"/>
    <property type="match status" value="1"/>
</dbReference>
<evidence type="ECO:0000313" key="7">
    <source>
        <dbReference type="EMBL" id="KAK8857792.1"/>
    </source>
</evidence>
<dbReference type="PANTHER" id="PTHR48021">
    <property type="match status" value="1"/>
</dbReference>
<dbReference type="InterPro" id="IPR050549">
    <property type="entry name" value="MFS_Trehalose_Transporter"/>
</dbReference>
<keyword evidence="2 5" id="KW-0812">Transmembrane</keyword>
<evidence type="ECO:0000256" key="1">
    <source>
        <dbReference type="ARBA" id="ARBA00004141"/>
    </source>
</evidence>
<dbReference type="InterPro" id="IPR020846">
    <property type="entry name" value="MFS_dom"/>
</dbReference>
<protein>
    <submittedName>
        <fullName evidence="7">Glucose import</fullName>
    </submittedName>
</protein>
<keyword evidence="3 5" id="KW-1133">Transmembrane helix</keyword>
<feature type="domain" description="Major facilitator superfamily (MFS) profile" evidence="6">
    <location>
        <begin position="7"/>
        <end position="390"/>
    </location>
</feature>
<gene>
    <name evidence="7" type="ORF">M9Y10_016205</name>
</gene>
<organism evidence="7 8">
    <name type="scientific">Tritrichomonas musculus</name>
    <dbReference type="NCBI Taxonomy" id="1915356"/>
    <lineage>
        <taxon>Eukaryota</taxon>
        <taxon>Metamonada</taxon>
        <taxon>Parabasalia</taxon>
        <taxon>Tritrichomonadida</taxon>
        <taxon>Tritrichomonadidae</taxon>
        <taxon>Tritrichomonas</taxon>
    </lineage>
</organism>
<evidence type="ECO:0000256" key="3">
    <source>
        <dbReference type="ARBA" id="ARBA00022989"/>
    </source>
</evidence>
<accession>A0ABR2I7E1</accession>
<dbReference type="Proteomes" id="UP001470230">
    <property type="component" value="Unassembled WGS sequence"/>
</dbReference>
<comment type="subcellular location">
    <subcellularLocation>
        <location evidence="1">Membrane</location>
        <topology evidence="1">Multi-pass membrane protein</topology>
    </subcellularLocation>
</comment>
<dbReference type="SUPFAM" id="SSF103473">
    <property type="entry name" value="MFS general substrate transporter"/>
    <property type="match status" value="1"/>
</dbReference>
<evidence type="ECO:0000259" key="6">
    <source>
        <dbReference type="PROSITE" id="PS50850"/>
    </source>
</evidence>
<feature type="transmembrane region" description="Helical" evidence="5">
    <location>
        <begin position="368"/>
        <end position="386"/>
    </location>
</feature>
<evidence type="ECO:0000313" key="8">
    <source>
        <dbReference type="Proteomes" id="UP001470230"/>
    </source>
</evidence>
<comment type="caution">
    <text evidence="7">The sequence shown here is derived from an EMBL/GenBank/DDBJ whole genome shotgun (WGS) entry which is preliminary data.</text>
</comment>
<proteinExistence type="predicted"/>
<dbReference type="Gene3D" id="1.20.1250.20">
    <property type="entry name" value="MFS general substrate transporter like domains"/>
    <property type="match status" value="2"/>
</dbReference>
<sequence length="401" mass="45998">MILSRNLLYILIILSFPLQFVFHNIFFTHGAASIQSNWDFSKISKFQLDFANNVTGYMAAASSLIFIFVSYRIKKRRIFISILYLLSGVIWLVYLAINDKNLWLLILLRTINGVFIGFFQSAEISYMMHFSQEKLFGFHGSLIEVSITLAISLLNVMFYSIDWKIISIILSIQSFAFGGLIWMIPEYKVIPKTYSRQYIYKPPFLKFLIVMISIMAIQCFSGIGFMIENCPRLLKDIGIELDSYIQLAFSNFISCVSAFISAFIIDTIGVRYMWAFSSFGTVISLIIYVITLKVECPKWVGVFGVFLYFLFFGLGEGTIPWMLCGLMFPESLMIESGGINTFVNRFMDSWFDDLLNVITKSIGEFGSVAINAAVSFLGIWFGLFFIPNLNDYYYNENITVF</sequence>
<name>A0ABR2I7E1_9EUKA</name>
<feature type="transmembrane region" description="Helical" evidence="5">
    <location>
        <begin position="272"/>
        <end position="290"/>
    </location>
</feature>
<feature type="transmembrane region" description="Helical" evidence="5">
    <location>
        <begin position="247"/>
        <end position="265"/>
    </location>
</feature>
<keyword evidence="8" id="KW-1185">Reference proteome</keyword>
<feature type="transmembrane region" description="Helical" evidence="5">
    <location>
        <begin position="165"/>
        <end position="184"/>
    </location>
</feature>
<feature type="transmembrane region" description="Helical" evidence="5">
    <location>
        <begin position="78"/>
        <end position="97"/>
    </location>
</feature>
<dbReference type="EMBL" id="JAPFFF010000020">
    <property type="protein sequence ID" value="KAK8857792.1"/>
    <property type="molecule type" value="Genomic_DNA"/>
</dbReference>
<feature type="transmembrane region" description="Helical" evidence="5">
    <location>
        <begin position="54"/>
        <end position="71"/>
    </location>
</feature>
<dbReference type="InterPro" id="IPR005828">
    <property type="entry name" value="MFS_sugar_transport-like"/>
</dbReference>